<feature type="transmembrane region" description="Helical" evidence="8">
    <location>
        <begin position="169"/>
        <end position="185"/>
    </location>
</feature>
<protein>
    <recommendedName>
        <fullName evidence="11">AEC family transporter</fullName>
    </recommendedName>
</protein>
<evidence type="ECO:0000256" key="5">
    <source>
        <dbReference type="ARBA" id="ARBA00022692"/>
    </source>
</evidence>
<dbReference type="STRING" id="1122934.SAMN02745691_01577"/>
<dbReference type="GO" id="GO:0005886">
    <property type="term" value="C:plasma membrane"/>
    <property type="evidence" value="ECO:0007669"/>
    <property type="project" value="UniProtKB-SubCell"/>
</dbReference>
<evidence type="ECO:0000256" key="3">
    <source>
        <dbReference type="ARBA" id="ARBA00022448"/>
    </source>
</evidence>
<feature type="transmembrane region" description="Helical" evidence="8">
    <location>
        <begin position="45"/>
        <end position="62"/>
    </location>
</feature>
<dbReference type="Gene3D" id="1.20.1530.20">
    <property type="match status" value="1"/>
</dbReference>
<evidence type="ECO:0008006" key="11">
    <source>
        <dbReference type="Google" id="ProtNLM"/>
    </source>
</evidence>
<dbReference type="InterPro" id="IPR004776">
    <property type="entry name" value="Mem_transp_PIN-like"/>
</dbReference>
<dbReference type="Proteomes" id="UP000184342">
    <property type="component" value="Unassembled WGS sequence"/>
</dbReference>
<proteinExistence type="inferred from homology"/>
<keyword evidence="10" id="KW-1185">Reference proteome</keyword>
<evidence type="ECO:0000256" key="1">
    <source>
        <dbReference type="ARBA" id="ARBA00004651"/>
    </source>
</evidence>
<evidence type="ECO:0000256" key="2">
    <source>
        <dbReference type="ARBA" id="ARBA00010145"/>
    </source>
</evidence>
<dbReference type="InterPro" id="IPR038770">
    <property type="entry name" value="Na+/solute_symporter_sf"/>
</dbReference>
<evidence type="ECO:0000256" key="4">
    <source>
        <dbReference type="ARBA" id="ARBA00022475"/>
    </source>
</evidence>
<comment type="subcellular location">
    <subcellularLocation>
        <location evidence="1">Cell membrane</location>
        <topology evidence="1">Multi-pass membrane protein</topology>
    </subcellularLocation>
</comment>
<evidence type="ECO:0000256" key="6">
    <source>
        <dbReference type="ARBA" id="ARBA00022989"/>
    </source>
</evidence>
<dbReference type="EMBL" id="FQYT01000015">
    <property type="protein sequence ID" value="SHJ23434.1"/>
    <property type="molecule type" value="Genomic_DNA"/>
</dbReference>
<dbReference type="PANTHER" id="PTHR36838">
    <property type="entry name" value="AUXIN EFFLUX CARRIER FAMILY PROTEIN"/>
    <property type="match status" value="1"/>
</dbReference>
<evidence type="ECO:0000313" key="9">
    <source>
        <dbReference type="EMBL" id="SHJ23434.1"/>
    </source>
</evidence>
<keyword evidence="6 8" id="KW-1133">Transmembrane helix</keyword>
<feature type="transmembrane region" description="Helical" evidence="8">
    <location>
        <begin position="6"/>
        <end position="24"/>
    </location>
</feature>
<dbReference type="GO" id="GO:0055085">
    <property type="term" value="P:transmembrane transport"/>
    <property type="evidence" value="ECO:0007669"/>
    <property type="project" value="InterPro"/>
</dbReference>
<reference evidence="9 10" key="1">
    <citation type="submission" date="2016-11" db="EMBL/GenBank/DDBJ databases">
        <authorList>
            <person name="Jaros S."/>
            <person name="Januszkiewicz K."/>
            <person name="Wedrychowicz H."/>
        </authorList>
    </citation>
    <scope>NUCLEOTIDE SEQUENCE [LARGE SCALE GENOMIC DNA]</scope>
    <source>
        <strain evidence="9 10">DSM 15970</strain>
    </source>
</reference>
<gene>
    <name evidence="9" type="ORF">SAMN02745691_01577</name>
</gene>
<feature type="transmembrane region" description="Helical" evidence="8">
    <location>
        <begin position="127"/>
        <end position="148"/>
    </location>
</feature>
<feature type="transmembrane region" description="Helical" evidence="8">
    <location>
        <begin position="103"/>
        <end position="121"/>
    </location>
</feature>
<dbReference type="RefSeq" id="WP_073993849.1">
    <property type="nucleotide sequence ID" value="NZ_FQYT01000015.1"/>
</dbReference>
<dbReference type="PANTHER" id="PTHR36838:SF4">
    <property type="entry name" value="AUXIN EFFLUX CARRIER FAMILY PROTEIN"/>
    <property type="match status" value="1"/>
</dbReference>
<organism evidence="9 10">
    <name type="scientific">Parasporobacterium paucivorans DSM 15970</name>
    <dbReference type="NCBI Taxonomy" id="1122934"/>
    <lineage>
        <taxon>Bacteria</taxon>
        <taxon>Bacillati</taxon>
        <taxon>Bacillota</taxon>
        <taxon>Clostridia</taxon>
        <taxon>Lachnospirales</taxon>
        <taxon>Lachnospiraceae</taxon>
        <taxon>Parasporobacterium</taxon>
    </lineage>
</organism>
<keyword evidence="3" id="KW-0813">Transport</keyword>
<feature type="transmembrane region" description="Helical" evidence="8">
    <location>
        <begin position="197"/>
        <end position="214"/>
    </location>
</feature>
<evidence type="ECO:0000256" key="7">
    <source>
        <dbReference type="ARBA" id="ARBA00023136"/>
    </source>
</evidence>
<evidence type="ECO:0000256" key="8">
    <source>
        <dbReference type="SAM" id="Phobius"/>
    </source>
</evidence>
<sequence length="312" mass="34035">MENLIFSLNATIPVFLVIMIGYILKKIKMFNENFLNIMNKFNFKLTLPALLFSGLYMVPIREAFDIRYVLYCMLATSIAFWGLWGISKLLVKDKSIIGEFVQVSFRGSAAILGIALIQNLYGDAGMAPLMIIGAVPLFNLYSVIVLTFESGEKQQNTIKNACISVCRNPIIIAILAGLLVSLLGLDFPQMLDTTIDSIARIASPLALLGIGAGFEGKKAIAKMKPTAVASLVKLLILPALLLPVAVWMGFRYDKLIAVLIMLGAPSTPSCYIMARNMGHDGVLTSSVVVATTLLSAFSLTLIIFILRSYNLL</sequence>
<dbReference type="AlphaFoldDB" id="A0A1M6HMS1"/>
<feature type="transmembrane region" description="Helical" evidence="8">
    <location>
        <begin position="68"/>
        <end position="91"/>
    </location>
</feature>
<feature type="transmembrane region" description="Helical" evidence="8">
    <location>
        <begin position="286"/>
        <end position="306"/>
    </location>
</feature>
<feature type="transmembrane region" description="Helical" evidence="8">
    <location>
        <begin position="226"/>
        <end position="249"/>
    </location>
</feature>
<name>A0A1M6HMS1_9FIRM</name>
<keyword evidence="5 8" id="KW-0812">Transmembrane</keyword>
<comment type="similarity">
    <text evidence="2">Belongs to the auxin efflux carrier (TC 2.A.69) family.</text>
</comment>
<evidence type="ECO:0000313" key="10">
    <source>
        <dbReference type="Proteomes" id="UP000184342"/>
    </source>
</evidence>
<accession>A0A1M6HMS1</accession>
<keyword evidence="4" id="KW-1003">Cell membrane</keyword>
<dbReference type="OrthoDB" id="9794315at2"/>
<keyword evidence="7 8" id="KW-0472">Membrane</keyword>
<feature type="transmembrane region" description="Helical" evidence="8">
    <location>
        <begin position="255"/>
        <end position="274"/>
    </location>
</feature>
<dbReference type="Pfam" id="PF03547">
    <property type="entry name" value="Mem_trans"/>
    <property type="match status" value="1"/>
</dbReference>